<dbReference type="SUPFAM" id="SSF55486">
    <property type="entry name" value="Metalloproteases ('zincins'), catalytic domain"/>
    <property type="match status" value="1"/>
</dbReference>
<reference evidence="4" key="1">
    <citation type="journal article" date="2023" name="Mol. Phylogenet. Evol.">
        <title>Genome-scale phylogeny and comparative genomics of the fungal order Sordariales.</title>
        <authorList>
            <person name="Hensen N."/>
            <person name="Bonometti L."/>
            <person name="Westerberg I."/>
            <person name="Brannstrom I.O."/>
            <person name="Guillou S."/>
            <person name="Cros-Aarteil S."/>
            <person name="Calhoun S."/>
            <person name="Haridas S."/>
            <person name="Kuo A."/>
            <person name="Mondo S."/>
            <person name="Pangilinan J."/>
            <person name="Riley R."/>
            <person name="LaButti K."/>
            <person name="Andreopoulos B."/>
            <person name="Lipzen A."/>
            <person name="Chen C."/>
            <person name="Yan M."/>
            <person name="Daum C."/>
            <person name="Ng V."/>
            <person name="Clum A."/>
            <person name="Steindorff A."/>
            <person name="Ohm R.A."/>
            <person name="Martin F."/>
            <person name="Silar P."/>
            <person name="Natvig D.O."/>
            <person name="Lalanne C."/>
            <person name="Gautier V."/>
            <person name="Ament-Velasquez S.L."/>
            <person name="Kruys A."/>
            <person name="Hutchinson M.I."/>
            <person name="Powell A.J."/>
            <person name="Barry K."/>
            <person name="Miller A.N."/>
            <person name="Grigoriev I.V."/>
            <person name="Debuchy R."/>
            <person name="Gladieux P."/>
            <person name="Hiltunen Thoren M."/>
            <person name="Johannesson H."/>
        </authorList>
    </citation>
    <scope>NUCLEOTIDE SEQUENCE [LARGE SCALE GENOMIC DNA]</scope>
    <source>
        <strain evidence="4">CBS 284.82</strain>
    </source>
</reference>
<protein>
    <recommendedName>
        <fullName evidence="5">Metalloendopeptidase</fullName>
    </recommendedName>
</protein>
<organism evidence="3 4">
    <name type="scientific">Parachaetomium inaequale</name>
    <dbReference type="NCBI Taxonomy" id="2588326"/>
    <lineage>
        <taxon>Eukaryota</taxon>
        <taxon>Fungi</taxon>
        <taxon>Dikarya</taxon>
        <taxon>Ascomycota</taxon>
        <taxon>Pezizomycotina</taxon>
        <taxon>Sordariomycetes</taxon>
        <taxon>Sordariomycetidae</taxon>
        <taxon>Sordariales</taxon>
        <taxon>Chaetomiaceae</taxon>
        <taxon>Parachaetomium</taxon>
    </lineage>
</organism>
<dbReference type="AlphaFoldDB" id="A0AAN6P8V1"/>
<name>A0AAN6P8V1_9PEZI</name>
<keyword evidence="2" id="KW-0732">Signal</keyword>
<feature type="signal peptide" evidence="2">
    <location>
        <begin position="1"/>
        <end position="28"/>
    </location>
</feature>
<dbReference type="Gene3D" id="3.40.390.10">
    <property type="entry name" value="Collagenase (Catalytic Domain)"/>
    <property type="match status" value="1"/>
</dbReference>
<dbReference type="GO" id="GO:0008237">
    <property type="term" value="F:metallopeptidase activity"/>
    <property type="evidence" value="ECO:0007669"/>
    <property type="project" value="InterPro"/>
</dbReference>
<feature type="compositionally biased region" description="Basic residues" evidence="1">
    <location>
        <begin position="426"/>
        <end position="437"/>
    </location>
</feature>
<accession>A0AAN6P8V1</accession>
<evidence type="ECO:0000256" key="1">
    <source>
        <dbReference type="SAM" id="MobiDB-lite"/>
    </source>
</evidence>
<gene>
    <name evidence="3" type="ORF">C8A01DRAFT_41651</name>
</gene>
<evidence type="ECO:0000256" key="2">
    <source>
        <dbReference type="SAM" id="SignalP"/>
    </source>
</evidence>
<feature type="chain" id="PRO_5042910071" description="Metalloendopeptidase" evidence="2">
    <location>
        <begin position="29"/>
        <end position="463"/>
    </location>
</feature>
<dbReference type="InterPro" id="IPR024079">
    <property type="entry name" value="MetalloPept_cat_dom_sf"/>
</dbReference>
<dbReference type="EMBL" id="MU854679">
    <property type="protein sequence ID" value="KAK4031911.1"/>
    <property type="molecule type" value="Genomic_DNA"/>
</dbReference>
<proteinExistence type="predicted"/>
<comment type="caution">
    <text evidence="3">The sequence shown here is derived from an EMBL/GenBank/DDBJ whole genome shotgun (WGS) entry which is preliminary data.</text>
</comment>
<evidence type="ECO:0008006" key="5">
    <source>
        <dbReference type="Google" id="ProtNLM"/>
    </source>
</evidence>
<evidence type="ECO:0000313" key="4">
    <source>
        <dbReference type="Proteomes" id="UP001303115"/>
    </source>
</evidence>
<feature type="region of interest" description="Disordered" evidence="1">
    <location>
        <begin position="406"/>
        <end position="438"/>
    </location>
</feature>
<keyword evidence="4" id="KW-1185">Reference proteome</keyword>
<evidence type="ECO:0000313" key="3">
    <source>
        <dbReference type="EMBL" id="KAK4031911.1"/>
    </source>
</evidence>
<dbReference type="Proteomes" id="UP001303115">
    <property type="component" value="Unassembled WGS sequence"/>
</dbReference>
<sequence>MLPPSGTGYLGASAALAAVLCLAGLAQGCPPPGSQFAFPDGFWRNDTSSESTLARRWTAIEFGDGTEKLNNDGLNHFGKQWPGGTIPLCFDSTFTQDEEDQIVEGFLKGITMWYISGLSPSSWKIDVSLTRTECQNQGVTGPKENYLWVQRSDLKGMASSTGNSVTGSVFDAQPDSYWKTLKGVPDPLQQKTRQYAHEIGHVFGLLHEHQNPTAWSKERGGTGAADKFELDCTALADYDQCLRYVKDLFDYDAAKVADYMTEMCATNLGPWKYPCKDTQGNNIRLSAWNWLPEVGSQQFVRTGGQLDLKSVMIYDSFSGNKAPGVPVFYLLDGSGGKKTLKPDDGYELYPPSPLDAEGAVLLSPNPREATDNPPYFTAASSQNPTWEAAGNGFSSCSTDPFDDCNAPSPASTASDPFDDCKAMSPSRKRSVTGHNRRHENLMRRGAEARAAMKGRLLATGSYF</sequence>